<feature type="compositionally biased region" description="Polar residues" evidence="1">
    <location>
        <begin position="51"/>
        <end position="76"/>
    </location>
</feature>
<name>A0A817S8S5_9BILA</name>
<feature type="region of interest" description="Disordered" evidence="1">
    <location>
        <begin position="43"/>
        <end position="76"/>
    </location>
</feature>
<feature type="region of interest" description="Disordered" evidence="1">
    <location>
        <begin position="99"/>
        <end position="119"/>
    </location>
</feature>
<proteinExistence type="predicted"/>
<accession>A0A817S8S5</accession>
<gene>
    <name evidence="3" type="ORF">HFQ381_LOCUS17748</name>
    <name evidence="2" type="ORF">LUA448_LOCUS6068</name>
</gene>
<dbReference type="EMBL" id="CAJNYD010000550">
    <property type="protein sequence ID" value="CAF3272992.1"/>
    <property type="molecule type" value="Genomic_DNA"/>
</dbReference>
<feature type="compositionally biased region" description="Polar residues" evidence="1">
    <location>
        <begin position="99"/>
        <end position="108"/>
    </location>
</feature>
<feature type="compositionally biased region" description="Basic and acidic residues" evidence="1">
    <location>
        <begin position="182"/>
        <end position="201"/>
    </location>
</feature>
<evidence type="ECO:0000313" key="3">
    <source>
        <dbReference type="EMBL" id="CAF4366363.1"/>
    </source>
</evidence>
<dbReference type="Proteomes" id="UP000663851">
    <property type="component" value="Unassembled WGS sequence"/>
</dbReference>
<protein>
    <submittedName>
        <fullName evidence="2">Uncharacterized protein</fullName>
    </submittedName>
</protein>
<dbReference type="EMBL" id="CAJOBO010001332">
    <property type="protein sequence ID" value="CAF4366363.1"/>
    <property type="molecule type" value="Genomic_DNA"/>
</dbReference>
<reference evidence="2" key="1">
    <citation type="submission" date="2021-02" db="EMBL/GenBank/DDBJ databases">
        <authorList>
            <person name="Nowell W R."/>
        </authorList>
    </citation>
    <scope>NUCLEOTIDE SEQUENCE</scope>
</reference>
<evidence type="ECO:0000313" key="4">
    <source>
        <dbReference type="Proteomes" id="UP000663833"/>
    </source>
</evidence>
<dbReference type="AlphaFoldDB" id="A0A817S8S5"/>
<organism evidence="2 4">
    <name type="scientific">Rotaria socialis</name>
    <dbReference type="NCBI Taxonomy" id="392032"/>
    <lineage>
        <taxon>Eukaryota</taxon>
        <taxon>Metazoa</taxon>
        <taxon>Spiralia</taxon>
        <taxon>Gnathifera</taxon>
        <taxon>Rotifera</taxon>
        <taxon>Eurotatoria</taxon>
        <taxon>Bdelloidea</taxon>
        <taxon>Philodinida</taxon>
        <taxon>Philodinidae</taxon>
        <taxon>Rotaria</taxon>
    </lineage>
</organism>
<comment type="caution">
    <text evidence="2">The sequence shown here is derived from an EMBL/GenBank/DDBJ whole genome shotgun (WGS) entry which is preliminary data.</text>
</comment>
<feature type="compositionally biased region" description="Polar residues" evidence="1">
    <location>
        <begin position="161"/>
        <end position="181"/>
    </location>
</feature>
<sequence>MLNRKILNGGYQDETLAQRLNRRRRIHNRRVLDRKSLNDESETRLNHYFPTKTQSLDRQSSKRTISPTKKSSNSPVRYIDQQKSSLIVNENLVLPPIENSSLKTNHTPTNDKIESSPHLPYLFKNQSIDLENEKQDSTKSLPSIEQKSNEKSVITERIVSSGPSPVKTSTTIEESDSIQQEIKQHSSSDHDEKSAIRKENDAPILPPIIPCATTEKFNATTQETFENSNFKRNKEVSHAAWSHPQSSTERQEKYSNYSLFASKPIARTTSEQIISKNKSDHQLINPKELKMNDLALLYLFRKRFVDVEPTRTSSLDRKQAQQKTVWD</sequence>
<dbReference type="Proteomes" id="UP000663833">
    <property type="component" value="Unassembled WGS sequence"/>
</dbReference>
<feature type="region of interest" description="Disordered" evidence="1">
    <location>
        <begin position="132"/>
        <end position="207"/>
    </location>
</feature>
<evidence type="ECO:0000313" key="2">
    <source>
        <dbReference type="EMBL" id="CAF3272992.1"/>
    </source>
</evidence>
<evidence type="ECO:0000256" key="1">
    <source>
        <dbReference type="SAM" id="MobiDB-lite"/>
    </source>
</evidence>